<feature type="region of interest" description="Disordered" evidence="1">
    <location>
        <begin position="1"/>
        <end position="29"/>
    </location>
</feature>
<evidence type="ECO:0000313" key="2">
    <source>
        <dbReference type="EMBL" id="KAL2335405.1"/>
    </source>
</evidence>
<proteinExistence type="predicted"/>
<dbReference type="AlphaFoldDB" id="A0ABD1MK27"/>
<name>A0ABD1MK27_9FABA</name>
<protein>
    <submittedName>
        <fullName evidence="2">Uncharacterized protein</fullName>
    </submittedName>
</protein>
<dbReference type="EMBL" id="JBGMDY010000005">
    <property type="protein sequence ID" value="KAL2335405.1"/>
    <property type="molecule type" value="Genomic_DNA"/>
</dbReference>
<gene>
    <name evidence="2" type="ORF">Fmac_016618</name>
</gene>
<keyword evidence="3" id="KW-1185">Reference proteome</keyword>
<organism evidence="2 3">
    <name type="scientific">Flemingia macrophylla</name>
    <dbReference type="NCBI Taxonomy" id="520843"/>
    <lineage>
        <taxon>Eukaryota</taxon>
        <taxon>Viridiplantae</taxon>
        <taxon>Streptophyta</taxon>
        <taxon>Embryophyta</taxon>
        <taxon>Tracheophyta</taxon>
        <taxon>Spermatophyta</taxon>
        <taxon>Magnoliopsida</taxon>
        <taxon>eudicotyledons</taxon>
        <taxon>Gunneridae</taxon>
        <taxon>Pentapetalae</taxon>
        <taxon>rosids</taxon>
        <taxon>fabids</taxon>
        <taxon>Fabales</taxon>
        <taxon>Fabaceae</taxon>
        <taxon>Papilionoideae</taxon>
        <taxon>50 kb inversion clade</taxon>
        <taxon>NPAAA clade</taxon>
        <taxon>indigoferoid/millettioid clade</taxon>
        <taxon>Phaseoleae</taxon>
        <taxon>Flemingia</taxon>
    </lineage>
</organism>
<reference evidence="2 3" key="1">
    <citation type="submission" date="2024-08" db="EMBL/GenBank/DDBJ databases">
        <title>Insights into the chromosomal genome structure of Flemingia macrophylla.</title>
        <authorList>
            <person name="Ding Y."/>
            <person name="Zhao Y."/>
            <person name="Bi W."/>
            <person name="Wu M."/>
            <person name="Zhao G."/>
            <person name="Gong Y."/>
            <person name="Li W."/>
            <person name="Zhang P."/>
        </authorList>
    </citation>
    <scope>NUCLEOTIDE SEQUENCE [LARGE SCALE GENOMIC DNA]</scope>
    <source>
        <strain evidence="2">DYQJB</strain>
        <tissue evidence="2">Leaf</tissue>
    </source>
</reference>
<comment type="caution">
    <text evidence="2">The sequence shown here is derived from an EMBL/GenBank/DDBJ whole genome shotgun (WGS) entry which is preliminary data.</text>
</comment>
<evidence type="ECO:0000256" key="1">
    <source>
        <dbReference type="SAM" id="MobiDB-lite"/>
    </source>
</evidence>
<accession>A0ABD1MK27</accession>
<feature type="compositionally biased region" description="Low complexity" evidence="1">
    <location>
        <begin position="1"/>
        <end position="24"/>
    </location>
</feature>
<dbReference type="Proteomes" id="UP001603857">
    <property type="component" value="Unassembled WGS sequence"/>
</dbReference>
<evidence type="ECO:0000313" key="3">
    <source>
        <dbReference type="Proteomes" id="UP001603857"/>
    </source>
</evidence>
<sequence>MRHRSPSTTTLRCSSSSPTSSARTSPPPTTLRVFVRKKTIAVVLRLFDNYLDAVRVCFKHLVENIESFDPQLVIIPPVVIL</sequence>